<evidence type="ECO:0000313" key="2">
    <source>
        <dbReference type="EMBL" id="PIR41772.1"/>
    </source>
</evidence>
<keyword evidence="1" id="KW-0175">Coiled coil</keyword>
<accession>A0A2H0R5H9</accession>
<evidence type="ECO:0000313" key="3">
    <source>
        <dbReference type="Proteomes" id="UP000230208"/>
    </source>
</evidence>
<evidence type="ECO:0000256" key="1">
    <source>
        <dbReference type="SAM" id="Coils"/>
    </source>
</evidence>
<organism evidence="2 3">
    <name type="scientific">Candidatus Yanofskybacteria bacterium CG10_big_fil_rev_8_21_14_0_10_37_15</name>
    <dbReference type="NCBI Taxonomy" id="1975097"/>
    <lineage>
        <taxon>Bacteria</taxon>
        <taxon>Candidatus Yanofskyibacteriota</taxon>
    </lineage>
</organism>
<proteinExistence type="predicted"/>
<protein>
    <submittedName>
        <fullName evidence="2">Uncharacterized protein</fullName>
    </submittedName>
</protein>
<dbReference type="Proteomes" id="UP000230208">
    <property type="component" value="Unassembled WGS sequence"/>
</dbReference>
<dbReference type="EMBL" id="PCXP01000021">
    <property type="protein sequence ID" value="PIR41772.1"/>
    <property type="molecule type" value="Genomic_DNA"/>
</dbReference>
<sequence>MIKNNKGTTLDELANMIAKGFGEVDLKFEALASRDELFAVEKRLEKKLSKMGYQLEGLRDFEEVEVLDLQKRVQILEKAVRALANSQSSK</sequence>
<comment type="caution">
    <text evidence="2">The sequence shown here is derived from an EMBL/GenBank/DDBJ whole genome shotgun (WGS) entry which is preliminary data.</text>
</comment>
<feature type="coiled-coil region" evidence="1">
    <location>
        <begin position="59"/>
        <end position="86"/>
    </location>
</feature>
<dbReference type="AlphaFoldDB" id="A0A2H0R5H9"/>
<gene>
    <name evidence="2" type="ORF">COV30_01905</name>
</gene>
<reference evidence="2 3" key="1">
    <citation type="submission" date="2017-09" db="EMBL/GenBank/DDBJ databases">
        <title>Depth-based differentiation of microbial function through sediment-hosted aquifers and enrichment of novel symbionts in the deep terrestrial subsurface.</title>
        <authorList>
            <person name="Probst A.J."/>
            <person name="Ladd B."/>
            <person name="Jarett J.K."/>
            <person name="Geller-Mcgrath D.E."/>
            <person name="Sieber C.M."/>
            <person name="Emerson J.B."/>
            <person name="Anantharaman K."/>
            <person name="Thomas B.C."/>
            <person name="Malmstrom R."/>
            <person name="Stieglmeier M."/>
            <person name="Klingl A."/>
            <person name="Woyke T."/>
            <person name="Ryan C.M."/>
            <person name="Banfield J.F."/>
        </authorList>
    </citation>
    <scope>NUCLEOTIDE SEQUENCE [LARGE SCALE GENOMIC DNA]</scope>
    <source>
        <strain evidence="2">CG10_big_fil_rev_8_21_14_0_10_37_15</strain>
    </source>
</reference>
<name>A0A2H0R5H9_9BACT</name>